<dbReference type="Proteomes" id="UP000004259">
    <property type="component" value="Unassembled WGS sequence"/>
</dbReference>
<proteinExistence type="predicted"/>
<dbReference type="EMBL" id="ADKM02000094">
    <property type="protein sequence ID" value="EGC02446.1"/>
    <property type="molecule type" value="Genomic_DNA"/>
</dbReference>
<sequence length="52" mass="6121">MKIAKADNYDSENQLSFGKTNLKEDFYSKSLKKRFQNLYIVYGRGLDNRAIK</sequence>
<organism evidence="1 2">
    <name type="scientific">Ruminococcus albus 8</name>
    <dbReference type="NCBI Taxonomy" id="246199"/>
    <lineage>
        <taxon>Bacteria</taxon>
        <taxon>Bacillati</taxon>
        <taxon>Bacillota</taxon>
        <taxon>Clostridia</taxon>
        <taxon>Eubacteriales</taxon>
        <taxon>Oscillospiraceae</taxon>
        <taxon>Ruminococcus</taxon>
    </lineage>
</organism>
<gene>
    <name evidence="1" type="ORF">CUS_5223</name>
</gene>
<keyword evidence="2" id="KW-1185">Reference proteome</keyword>
<accession>E9SE67</accession>
<evidence type="ECO:0000313" key="2">
    <source>
        <dbReference type="Proteomes" id="UP000004259"/>
    </source>
</evidence>
<evidence type="ECO:0000313" key="1">
    <source>
        <dbReference type="EMBL" id="EGC02446.1"/>
    </source>
</evidence>
<name>E9SE67_RUMAL</name>
<comment type="caution">
    <text evidence="1">The sequence shown here is derived from an EMBL/GenBank/DDBJ whole genome shotgun (WGS) entry which is preliminary data.</text>
</comment>
<protein>
    <submittedName>
        <fullName evidence="1">Uncharacterized protein</fullName>
    </submittedName>
</protein>
<dbReference type="AlphaFoldDB" id="E9SE67"/>
<dbReference type="STRING" id="246199.CUS_5223"/>
<reference evidence="1 2" key="1">
    <citation type="submission" date="2011-02" db="EMBL/GenBank/DDBJ databases">
        <authorList>
            <person name="Nelson K.E."/>
            <person name="Sutton G."/>
            <person name="Torralba M."/>
            <person name="Durkin S."/>
            <person name="Harkins D."/>
            <person name="Montgomery R."/>
            <person name="Ziemer C."/>
            <person name="Klaassens E."/>
            <person name="Ocuiv P."/>
            <person name="Morrison M."/>
        </authorList>
    </citation>
    <scope>NUCLEOTIDE SEQUENCE [LARGE SCALE GENOMIC DNA]</scope>
    <source>
        <strain evidence="1 2">8</strain>
    </source>
</reference>